<dbReference type="PANTHER" id="PTHR34216">
    <property type="match status" value="1"/>
</dbReference>
<dbReference type="GO" id="GO:0005975">
    <property type="term" value="P:carbohydrate metabolic process"/>
    <property type="evidence" value="ECO:0007669"/>
    <property type="project" value="InterPro"/>
</dbReference>
<comment type="caution">
    <text evidence="4">The sequence shown here is derived from an EMBL/GenBank/DDBJ whole genome shotgun (WGS) entry which is preliminary data.</text>
</comment>
<sequence length="305" mass="34671">MRFARTAQRRAVLAKALVSRMAGWTPWARIPERDLVVLNYHGTQRRFMRNLEEQLSFYRSNFRVISPADLDSFFGTQVSAAGGPLLLLNFDDGIRNNLYAADLLERTGIHAFFHVVPAFIDTPEEEQSRYFIERIRPSIDPEIDAKPEDLTAMSWQDLGDLARAGHEVGSHSFTHLLRLQGLSSDSRRREIVDSRRRIAAGCGIAPDKVRAFCGPFDSLLSCGTAELALILDNYEYFFSTLYGSNCHPKDPYFIKRSNVEAFWSLEAVKFATGGLNRLRWRGRLMSFQNTLQKARRLSCGTQQGL</sequence>
<feature type="domain" description="NodB homology" evidence="3">
    <location>
        <begin position="84"/>
        <end position="305"/>
    </location>
</feature>
<reference evidence="4" key="1">
    <citation type="submission" date="2019-03" db="EMBL/GenBank/DDBJ databases">
        <title>Lake Tanganyika Metagenome-Assembled Genomes (MAGs).</title>
        <authorList>
            <person name="Tran P."/>
        </authorList>
    </citation>
    <scope>NUCLEOTIDE SEQUENCE</scope>
    <source>
        <strain evidence="4">K_DeepCast_150m_m2_040</strain>
    </source>
</reference>
<dbReference type="Pfam" id="PF01522">
    <property type="entry name" value="Polysacc_deac_1"/>
    <property type="match status" value="1"/>
</dbReference>
<protein>
    <submittedName>
        <fullName evidence="4">Polysaccharide deacetylase family protein</fullName>
    </submittedName>
</protein>
<dbReference type="PANTHER" id="PTHR34216:SF3">
    <property type="entry name" value="POLY-BETA-1,6-N-ACETYL-D-GLUCOSAMINE N-DEACETYLASE"/>
    <property type="match status" value="1"/>
</dbReference>
<dbReference type="Proteomes" id="UP000779900">
    <property type="component" value="Unassembled WGS sequence"/>
</dbReference>
<organism evidence="4 5">
    <name type="scientific">candidate division WOR-3 bacterium</name>
    <dbReference type="NCBI Taxonomy" id="2052148"/>
    <lineage>
        <taxon>Bacteria</taxon>
        <taxon>Bacteria division WOR-3</taxon>
    </lineage>
</organism>
<evidence type="ECO:0000256" key="1">
    <source>
        <dbReference type="ARBA" id="ARBA00004613"/>
    </source>
</evidence>
<comment type="subcellular location">
    <subcellularLocation>
        <location evidence="1">Secreted</location>
    </subcellularLocation>
</comment>
<evidence type="ECO:0000256" key="2">
    <source>
        <dbReference type="ARBA" id="ARBA00022729"/>
    </source>
</evidence>
<proteinExistence type="predicted"/>
<dbReference type="GO" id="GO:0016810">
    <property type="term" value="F:hydrolase activity, acting on carbon-nitrogen (but not peptide) bonds"/>
    <property type="evidence" value="ECO:0007669"/>
    <property type="project" value="InterPro"/>
</dbReference>
<keyword evidence="2" id="KW-0732">Signal</keyword>
<dbReference type="PROSITE" id="PS51677">
    <property type="entry name" value="NODB"/>
    <property type="match status" value="1"/>
</dbReference>
<dbReference type="InterPro" id="IPR011330">
    <property type="entry name" value="Glyco_hydro/deAcase_b/a-brl"/>
</dbReference>
<name>A0A938BU17_UNCW3</name>
<dbReference type="CDD" id="cd10918">
    <property type="entry name" value="CE4_NodB_like_5s_6s"/>
    <property type="match status" value="1"/>
</dbReference>
<evidence type="ECO:0000313" key="5">
    <source>
        <dbReference type="Proteomes" id="UP000779900"/>
    </source>
</evidence>
<dbReference type="InterPro" id="IPR051398">
    <property type="entry name" value="Polysacch_Deacetylase"/>
</dbReference>
<evidence type="ECO:0000313" key="4">
    <source>
        <dbReference type="EMBL" id="MBM3331453.1"/>
    </source>
</evidence>
<dbReference type="GO" id="GO:0005576">
    <property type="term" value="C:extracellular region"/>
    <property type="evidence" value="ECO:0007669"/>
    <property type="project" value="UniProtKB-SubCell"/>
</dbReference>
<gene>
    <name evidence="4" type="ORF">FJY68_06320</name>
</gene>
<dbReference type="AlphaFoldDB" id="A0A938BU17"/>
<evidence type="ECO:0000259" key="3">
    <source>
        <dbReference type="PROSITE" id="PS51677"/>
    </source>
</evidence>
<dbReference type="SUPFAM" id="SSF88713">
    <property type="entry name" value="Glycoside hydrolase/deacetylase"/>
    <property type="match status" value="1"/>
</dbReference>
<dbReference type="Gene3D" id="3.20.20.370">
    <property type="entry name" value="Glycoside hydrolase/deacetylase"/>
    <property type="match status" value="1"/>
</dbReference>
<dbReference type="EMBL" id="VGIR01000030">
    <property type="protein sequence ID" value="MBM3331453.1"/>
    <property type="molecule type" value="Genomic_DNA"/>
</dbReference>
<dbReference type="InterPro" id="IPR002509">
    <property type="entry name" value="NODB_dom"/>
</dbReference>
<accession>A0A938BU17</accession>